<proteinExistence type="predicted"/>
<sequence length="135" mass="15111">MGQLPACNGLAQPTRTRPRPRPSGSWSSGPRCCTIQVLGILPLWYSMRRQRSMASGPACYKTVGWARPTTPSLALCAVAFLGCRKACILWRDMSHEIANLHQVILNFHSKEGTVLGMDRRIYAWLPTLGVSMRRR</sequence>
<protein>
    <submittedName>
        <fullName evidence="2">Uncharacterized protein</fullName>
    </submittedName>
</protein>
<dbReference type="RefSeq" id="XP_018751792.1">
    <property type="nucleotide sequence ID" value="XM_018905064.1"/>
</dbReference>
<dbReference type="Proteomes" id="UP000009096">
    <property type="component" value="Chromosome 2"/>
</dbReference>
<evidence type="ECO:0000313" key="3">
    <source>
        <dbReference type="Proteomes" id="UP000009096"/>
    </source>
</evidence>
<accession>W7M3N6</accession>
<dbReference type="VEuPathDB" id="FungiDB:FVEG_15841"/>
<evidence type="ECO:0000256" key="1">
    <source>
        <dbReference type="SAM" id="MobiDB-lite"/>
    </source>
</evidence>
<organism evidence="2 3">
    <name type="scientific">Gibberella moniliformis (strain M3125 / FGSC 7600)</name>
    <name type="common">Maize ear and stalk rot fungus</name>
    <name type="synonym">Fusarium verticillioides</name>
    <dbReference type="NCBI Taxonomy" id="334819"/>
    <lineage>
        <taxon>Eukaryota</taxon>
        <taxon>Fungi</taxon>
        <taxon>Dikarya</taxon>
        <taxon>Ascomycota</taxon>
        <taxon>Pezizomycotina</taxon>
        <taxon>Sordariomycetes</taxon>
        <taxon>Hypocreomycetidae</taxon>
        <taxon>Hypocreales</taxon>
        <taxon>Nectriaceae</taxon>
        <taxon>Fusarium</taxon>
        <taxon>Fusarium fujikuroi species complex</taxon>
    </lineage>
</organism>
<gene>
    <name evidence="2" type="ORF">FVEG_15841</name>
</gene>
<name>W7M3N6_GIBM7</name>
<evidence type="ECO:0000313" key="2">
    <source>
        <dbReference type="EMBL" id="EWG45601.1"/>
    </source>
</evidence>
<dbReference type="GeneID" id="30072717"/>
<feature type="region of interest" description="Disordered" evidence="1">
    <location>
        <begin position="1"/>
        <end position="29"/>
    </location>
</feature>
<dbReference type="AlphaFoldDB" id="W7M3N6"/>
<dbReference type="EMBL" id="CM000579">
    <property type="protein sequence ID" value="EWG45601.1"/>
    <property type="molecule type" value="Genomic_DNA"/>
</dbReference>
<dbReference type="KEGG" id="fvr:FVEG_15841"/>
<dbReference type="EMBL" id="DS022248">
    <property type="protein sequence ID" value="EWG45601.1"/>
    <property type="molecule type" value="Genomic_DNA"/>
</dbReference>
<keyword evidence="3" id="KW-1185">Reference proteome</keyword>
<reference evidence="2 3" key="1">
    <citation type="journal article" date="2010" name="Nature">
        <title>Comparative genomics reveals mobile pathogenicity chromosomes in Fusarium.</title>
        <authorList>
            <person name="Ma L.J."/>
            <person name="van der Does H.C."/>
            <person name="Borkovich K.A."/>
            <person name="Coleman J.J."/>
            <person name="Daboussi M.J."/>
            <person name="Di Pietro A."/>
            <person name="Dufresne M."/>
            <person name="Freitag M."/>
            <person name="Grabherr M."/>
            <person name="Henrissat B."/>
            <person name="Houterman P.M."/>
            <person name="Kang S."/>
            <person name="Shim W.B."/>
            <person name="Woloshuk C."/>
            <person name="Xie X."/>
            <person name="Xu J.R."/>
            <person name="Antoniw J."/>
            <person name="Baker S.E."/>
            <person name="Bluhm B.H."/>
            <person name="Breakspear A."/>
            <person name="Brown D.W."/>
            <person name="Butchko R.A."/>
            <person name="Chapman S."/>
            <person name="Coulson R."/>
            <person name="Coutinho P.M."/>
            <person name="Danchin E.G."/>
            <person name="Diener A."/>
            <person name="Gale L.R."/>
            <person name="Gardiner D.M."/>
            <person name="Goff S."/>
            <person name="Hammond-Kosack K.E."/>
            <person name="Hilburn K."/>
            <person name="Hua-Van A."/>
            <person name="Jonkers W."/>
            <person name="Kazan K."/>
            <person name="Kodira C.D."/>
            <person name="Koehrsen M."/>
            <person name="Kumar L."/>
            <person name="Lee Y.H."/>
            <person name="Li L."/>
            <person name="Manners J.M."/>
            <person name="Miranda-Saavedra D."/>
            <person name="Mukherjee M."/>
            <person name="Park G."/>
            <person name="Park J."/>
            <person name="Park S.Y."/>
            <person name="Proctor R.H."/>
            <person name="Regev A."/>
            <person name="Ruiz-Roldan M.C."/>
            <person name="Sain D."/>
            <person name="Sakthikumar S."/>
            <person name="Sykes S."/>
            <person name="Schwartz D.C."/>
            <person name="Turgeon B.G."/>
            <person name="Wapinski I."/>
            <person name="Yoder O."/>
            <person name="Young S."/>
            <person name="Zeng Q."/>
            <person name="Zhou S."/>
            <person name="Galagan J."/>
            <person name="Cuomo C.A."/>
            <person name="Kistler H.C."/>
            <person name="Rep M."/>
        </authorList>
    </citation>
    <scope>NUCLEOTIDE SEQUENCE [LARGE SCALE GENOMIC DNA]</scope>
    <source>
        <strain evidence="3">M3125 / FGSC 7600</strain>
    </source>
</reference>